<dbReference type="EMBL" id="CP002019">
    <property type="protein sequence ID" value="AEM42484.1"/>
    <property type="molecule type" value="Genomic_DNA"/>
</dbReference>
<feature type="compositionally biased region" description="Basic and acidic residues" evidence="5">
    <location>
        <begin position="9"/>
        <end position="22"/>
    </location>
</feature>
<evidence type="ECO:0000256" key="3">
    <source>
        <dbReference type="ARBA" id="ARBA00022989"/>
    </source>
</evidence>
<dbReference type="GO" id="GO:0016020">
    <property type="term" value="C:membrane"/>
    <property type="evidence" value="ECO:0007669"/>
    <property type="project" value="UniProtKB-SubCell"/>
</dbReference>
<dbReference type="OrthoDB" id="9801524at2"/>
<keyword evidence="6" id="KW-0614">Plasmid</keyword>
<dbReference type="AlphaFoldDB" id="F9YAT2"/>
<dbReference type="Pfam" id="PF05101">
    <property type="entry name" value="VirB3"/>
    <property type="match status" value="1"/>
</dbReference>
<keyword evidence="3" id="KW-1133">Transmembrane helix</keyword>
<dbReference type="HOGENOM" id="CLU_111134_0_0_5"/>
<keyword evidence="2" id="KW-0812">Transmembrane</keyword>
<evidence type="ECO:0000256" key="5">
    <source>
        <dbReference type="SAM" id="MobiDB-lite"/>
    </source>
</evidence>
<evidence type="ECO:0000313" key="6">
    <source>
        <dbReference type="EMBL" id="AEM42484.1"/>
    </source>
</evidence>
<proteinExistence type="predicted"/>
<evidence type="ECO:0000256" key="1">
    <source>
        <dbReference type="ARBA" id="ARBA00004370"/>
    </source>
</evidence>
<feature type="region of interest" description="Disordered" evidence="5">
    <location>
        <begin position="1"/>
        <end position="52"/>
    </location>
</feature>
<dbReference type="KEGG" id="kvl:KVU_PA0064"/>
<protein>
    <submittedName>
        <fullName evidence="6">Conjugal transfer protein TrbB</fullName>
    </submittedName>
</protein>
<dbReference type="PATRIC" id="fig|759362.5.peg.2763"/>
<gene>
    <name evidence="6" type="ordered locus">KVU_PA0064</name>
</gene>
<evidence type="ECO:0000313" key="7">
    <source>
        <dbReference type="Proteomes" id="UP000000692"/>
    </source>
</evidence>
<evidence type="ECO:0000256" key="4">
    <source>
        <dbReference type="ARBA" id="ARBA00023136"/>
    </source>
</evidence>
<evidence type="ECO:0000256" key="2">
    <source>
        <dbReference type="ARBA" id="ARBA00022692"/>
    </source>
</evidence>
<geneLocation type="plasmid" evidence="7">
    <name>pKVU_100</name>
</geneLocation>
<dbReference type="Proteomes" id="UP000000692">
    <property type="component" value="Plasmid 1"/>
</dbReference>
<comment type="subcellular location">
    <subcellularLocation>
        <location evidence="1">Membrane</location>
    </subcellularLocation>
</comment>
<reference evidence="6 7" key="1">
    <citation type="journal article" date="2011" name="J. Bacteriol.">
        <title>Complete genome sequence of the industrial strain Ketogulonicigenium vulgare WSH-001.</title>
        <authorList>
            <person name="Liu L."/>
            <person name="Li Y."/>
            <person name="Zhang J."/>
            <person name="Zhou Z."/>
            <person name="Liu J."/>
            <person name="Li X."/>
            <person name="Zhou J."/>
            <person name="Du G."/>
            <person name="Wang L."/>
            <person name="Chen J."/>
        </authorList>
    </citation>
    <scope>NUCLEOTIDE SEQUENCE [LARGE SCALE GENOMIC DNA]</scope>
    <source>
        <strain evidence="6 7">WSH-001</strain>
        <plasmid evidence="7">pKVU_100</plasmid>
    </source>
</reference>
<keyword evidence="4" id="KW-0472">Membrane</keyword>
<accession>F9YAT2</accession>
<keyword evidence="7" id="KW-1185">Reference proteome</keyword>
<organism evidence="6 7">
    <name type="scientific">Ketogulonicigenium vulgare (strain WSH-001)</name>
    <dbReference type="NCBI Taxonomy" id="759362"/>
    <lineage>
        <taxon>Bacteria</taxon>
        <taxon>Pseudomonadati</taxon>
        <taxon>Pseudomonadota</taxon>
        <taxon>Alphaproteobacteria</taxon>
        <taxon>Rhodobacterales</taxon>
        <taxon>Roseobacteraceae</taxon>
        <taxon>Ketogulonicigenium</taxon>
    </lineage>
</organism>
<dbReference type="InterPro" id="IPR007792">
    <property type="entry name" value="T4SS_VirB3/TrbD/AvhB"/>
</dbReference>
<name>F9YAT2_KETVW</name>
<sequence>MGGAASEHPSVDRRAGRQDHCGNRHHRHRPGAGLRRYLGRFPPPDPDRLRPQHSLRRQLLLPVVLLVRRRGAHLMAGGLEQLDAVPGFSIPVHRALTEHILLGGAPRSIAIVNGTLAGAVGLGLRLWLVGIAIWSVGHFLAVWAAKRDPLFVEVGRRHLRIPGHLSV</sequence>